<dbReference type="AlphaFoldDB" id="S8EG90"/>
<dbReference type="InterPro" id="IPR021851">
    <property type="entry name" value="DUF3455"/>
</dbReference>
<gene>
    <name evidence="1" type="ORF">FOMPIDRAFT_1118875</name>
</gene>
<dbReference type="Proteomes" id="UP000015241">
    <property type="component" value="Unassembled WGS sequence"/>
</dbReference>
<evidence type="ECO:0008006" key="3">
    <source>
        <dbReference type="Google" id="ProtNLM"/>
    </source>
</evidence>
<organism evidence="1 2">
    <name type="scientific">Fomitopsis schrenkii</name>
    <name type="common">Brown rot fungus</name>
    <dbReference type="NCBI Taxonomy" id="2126942"/>
    <lineage>
        <taxon>Eukaryota</taxon>
        <taxon>Fungi</taxon>
        <taxon>Dikarya</taxon>
        <taxon>Basidiomycota</taxon>
        <taxon>Agaricomycotina</taxon>
        <taxon>Agaricomycetes</taxon>
        <taxon>Polyporales</taxon>
        <taxon>Fomitopsis</taxon>
    </lineage>
</organism>
<evidence type="ECO:0000313" key="2">
    <source>
        <dbReference type="Proteomes" id="UP000015241"/>
    </source>
</evidence>
<dbReference type="OrthoDB" id="1859733at2759"/>
<name>S8EG90_FOMSC</name>
<reference evidence="1 2" key="1">
    <citation type="journal article" date="2012" name="Science">
        <title>The Paleozoic origin of enzymatic lignin decomposition reconstructed from 31 fungal genomes.</title>
        <authorList>
            <person name="Floudas D."/>
            <person name="Binder M."/>
            <person name="Riley R."/>
            <person name="Barry K."/>
            <person name="Blanchette R.A."/>
            <person name="Henrissat B."/>
            <person name="Martinez A.T."/>
            <person name="Otillar R."/>
            <person name="Spatafora J.W."/>
            <person name="Yadav J.S."/>
            <person name="Aerts A."/>
            <person name="Benoit I."/>
            <person name="Boyd A."/>
            <person name="Carlson A."/>
            <person name="Copeland A."/>
            <person name="Coutinho P.M."/>
            <person name="de Vries R.P."/>
            <person name="Ferreira P."/>
            <person name="Findley K."/>
            <person name="Foster B."/>
            <person name="Gaskell J."/>
            <person name="Glotzer D."/>
            <person name="Gorecki P."/>
            <person name="Heitman J."/>
            <person name="Hesse C."/>
            <person name="Hori C."/>
            <person name="Igarashi K."/>
            <person name="Jurgens J.A."/>
            <person name="Kallen N."/>
            <person name="Kersten P."/>
            <person name="Kohler A."/>
            <person name="Kuees U."/>
            <person name="Kumar T.K.A."/>
            <person name="Kuo A."/>
            <person name="LaButti K."/>
            <person name="Larrondo L.F."/>
            <person name="Lindquist E."/>
            <person name="Ling A."/>
            <person name="Lombard V."/>
            <person name="Lucas S."/>
            <person name="Lundell T."/>
            <person name="Martin R."/>
            <person name="McLaughlin D.J."/>
            <person name="Morgenstern I."/>
            <person name="Morin E."/>
            <person name="Murat C."/>
            <person name="Nagy L.G."/>
            <person name="Nolan M."/>
            <person name="Ohm R.A."/>
            <person name="Patyshakuliyeva A."/>
            <person name="Rokas A."/>
            <person name="Ruiz-Duenas F.J."/>
            <person name="Sabat G."/>
            <person name="Salamov A."/>
            <person name="Samejima M."/>
            <person name="Schmutz J."/>
            <person name="Slot J.C."/>
            <person name="St John F."/>
            <person name="Stenlid J."/>
            <person name="Sun H."/>
            <person name="Sun S."/>
            <person name="Syed K."/>
            <person name="Tsang A."/>
            <person name="Wiebenga A."/>
            <person name="Young D."/>
            <person name="Pisabarro A."/>
            <person name="Eastwood D.C."/>
            <person name="Martin F."/>
            <person name="Cullen D."/>
            <person name="Grigoriev I.V."/>
            <person name="Hibbett D.S."/>
        </authorList>
    </citation>
    <scope>NUCLEOTIDE SEQUENCE</scope>
    <source>
        <strain evidence="2">FP-58527</strain>
    </source>
</reference>
<accession>S8EG90</accession>
<dbReference type="HOGENOM" id="CLU_067863_3_1_1"/>
<dbReference type="Pfam" id="PF11937">
    <property type="entry name" value="DUF3455"/>
    <property type="match status" value="1"/>
</dbReference>
<keyword evidence="2" id="KW-1185">Reference proteome</keyword>
<dbReference type="PANTHER" id="PTHR35567:SF1">
    <property type="entry name" value="CONSERVED FUNGAL PROTEIN (AFU_ORTHOLOGUE AFUA_1G14230)"/>
    <property type="match status" value="1"/>
</dbReference>
<dbReference type="PANTHER" id="PTHR35567">
    <property type="entry name" value="MALATE DEHYDROGENASE (AFU_ORTHOLOGUE AFUA_2G13800)"/>
    <property type="match status" value="1"/>
</dbReference>
<sequence>MHGGWNNSVSTAEFQGYGKVNGCSLSGFTPSFPPGQTQLTVPNASAPQFIGLAFGVQNYTCSSSNNYTSTGAVAELIDVSCYTSAPFFDTIQDELLPAWDALSQQISIQQALDFVHFLNLPASLAQHYFVPNPVTGQGLSPKWDFTSSGRFAGNADAFIVGKGVGNLPSPDDASKDVAWLQVQNVQGKIADTVFRFDTVGGQPPSSCTSGQSADVSVNYVSKYIFYGGSL</sequence>
<protein>
    <recommendedName>
        <fullName evidence="3">Malate dehydrogenase</fullName>
    </recommendedName>
</protein>
<dbReference type="InParanoid" id="S8EG90"/>
<dbReference type="eggNOG" id="ENOG502S85Z">
    <property type="taxonomic scope" value="Eukaryota"/>
</dbReference>
<proteinExistence type="predicted"/>
<dbReference type="EMBL" id="KE504137">
    <property type="protein sequence ID" value="EPT02189.1"/>
    <property type="molecule type" value="Genomic_DNA"/>
</dbReference>
<evidence type="ECO:0000313" key="1">
    <source>
        <dbReference type="EMBL" id="EPT02189.1"/>
    </source>
</evidence>